<evidence type="ECO:0000313" key="6">
    <source>
        <dbReference type="Proteomes" id="UP000612282"/>
    </source>
</evidence>
<evidence type="ECO:0000259" key="4">
    <source>
        <dbReference type="PROSITE" id="PS51186"/>
    </source>
</evidence>
<evidence type="ECO:0000256" key="2">
    <source>
        <dbReference type="ARBA" id="ARBA00023315"/>
    </source>
</evidence>
<dbReference type="SUPFAM" id="SSF55729">
    <property type="entry name" value="Acyl-CoA N-acyltransferases (Nat)"/>
    <property type="match status" value="1"/>
</dbReference>
<evidence type="ECO:0000256" key="1">
    <source>
        <dbReference type="ARBA" id="ARBA00022679"/>
    </source>
</evidence>
<feature type="domain" description="N-acetyltransferase" evidence="4">
    <location>
        <begin position="123"/>
        <end position="266"/>
    </location>
</feature>
<dbReference type="InterPro" id="IPR036390">
    <property type="entry name" value="WH_DNA-bd_sf"/>
</dbReference>
<dbReference type="SUPFAM" id="SSF46785">
    <property type="entry name" value="Winged helix' DNA-binding domain"/>
    <property type="match status" value="1"/>
</dbReference>
<protein>
    <submittedName>
        <fullName evidence="5">PadR family transcriptional regulator</fullName>
    </submittedName>
</protein>
<keyword evidence="2" id="KW-0012">Acyltransferase</keyword>
<organism evidence="5 6">
    <name type="scientific">Actinoplanes couchii</name>
    <dbReference type="NCBI Taxonomy" id="403638"/>
    <lineage>
        <taxon>Bacteria</taxon>
        <taxon>Bacillati</taxon>
        <taxon>Actinomycetota</taxon>
        <taxon>Actinomycetes</taxon>
        <taxon>Micromonosporales</taxon>
        <taxon>Micromonosporaceae</taxon>
        <taxon>Actinoplanes</taxon>
    </lineage>
</organism>
<comment type="caution">
    <text evidence="5">The sequence shown here is derived from an EMBL/GenBank/DDBJ whole genome shotgun (WGS) entry which is preliminary data.</text>
</comment>
<feature type="region of interest" description="Disordered" evidence="3">
    <location>
        <begin position="272"/>
        <end position="303"/>
    </location>
</feature>
<proteinExistence type="predicted"/>
<dbReference type="Proteomes" id="UP000612282">
    <property type="component" value="Unassembled WGS sequence"/>
</dbReference>
<dbReference type="EMBL" id="BOMG01000097">
    <property type="protein sequence ID" value="GID59460.1"/>
    <property type="molecule type" value="Genomic_DNA"/>
</dbReference>
<dbReference type="InterPro" id="IPR036388">
    <property type="entry name" value="WH-like_DNA-bd_sf"/>
</dbReference>
<dbReference type="RefSeq" id="WP_203805573.1">
    <property type="nucleotide sequence ID" value="NZ_BAAAQE010000112.1"/>
</dbReference>
<gene>
    <name evidence="5" type="ORF">Aco03nite_078640</name>
</gene>
<dbReference type="PANTHER" id="PTHR43877:SF2">
    <property type="entry name" value="AMINOALKYLPHOSPHONATE N-ACETYLTRANSFERASE-RELATED"/>
    <property type="match status" value="1"/>
</dbReference>
<dbReference type="Gene3D" id="1.10.10.10">
    <property type="entry name" value="Winged helix-like DNA-binding domain superfamily/Winged helix DNA-binding domain"/>
    <property type="match status" value="1"/>
</dbReference>
<reference evidence="5 6" key="1">
    <citation type="submission" date="2021-01" db="EMBL/GenBank/DDBJ databases">
        <title>Whole genome shotgun sequence of Actinoplanes couchii NBRC 106145.</title>
        <authorList>
            <person name="Komaki H."/>
            <person name="Tamura T."/>
        </authorList>
    </citation>
    <scope>NUCLEOTIDE SEQUENCE [LARGE SCALE GENOMIC DNA]</scope>
    <source>
        <strain evidence="5 6">NBRC 106145</strain>
    </source>
</reference>
<dbReference type="PANTHER" id="PTHR43877">
    <property type="entry name" value="AMINOALKYLPHOSPHONATE N-ACETYLTRANSFERASE-RELATED-RELATED"/>
    <property type="match status" value="1"/>
</dbReference>
<accession>A0ABQ3XM29</accession>
<keyword evidence="1" id="KW-0808">Transferase</keyword>
<dbReference type="Gene3D" id="3.40.630.30">
    <property type="match status" value="1"/>
</dbReference>
<dbReference type="CDD" id="cd04301">
    <property type="entry name" value="NAT_SF"/>
    <property type="match status" value="1"/>
</dbReference>
<dbReference type="PROSITE" id="PS51186">
    <property type="entry name" value="GNAT"/>
    <property type="match status" value="1"/>
</dbReference>
<dbReference type="InterPro" id="IPR016181">
    <property type="entry name" value="Acyl_CoA_acyltransferase"/>
</dbReference>
<name>A0ABQ3XM29_9ACTN</name>
<keyword evidence="6" id="KW-1185">Reference proteome</keyword>
<dbReference type="InterPro" id="IPR050832">
    <property type="entry name" value="Bact_Acetyltransf"/>
</dbReference>
<evidence type="ECO:0000256" key="3">
    <source>
        <dbReference type="SAM" id="MobiDB-lite"/>
    </source>
</evidence>
<evidence type="ECO:0000313" key="5">
    <source>
        <dbReference type="EMBL" id="GID59460.1"/>
    </source>
</evidence>
<dbReference type="Pfam" id="PF00583">
    <property type="entry name" value="Acetyltransf_1"/>
    <property type="match status" value="1"/>
</dbReference>
<dbReference type="InterPro" id="IPR000182">
    <property type="entry name" value="GNAT_dom"/>
</dbReference>
<sequence length="303" mass="32745">MEVEQIERVRDFNRYYTQRLGVLTDRHLGPARLLTEIADHGSLDTDHVTRQLGELHDRGLITIDGRTAALTDAGRRECAILDQRATAGIAALLGELTAGQRDRLVAAQDEIRRVLRAAAVTVEPVPPASPAARACLQRYAGELDALFPEGFTTGTLTRPEDVTGTQLLALEDGHPVGCGMWIRLGPGVAEVRHLWVAAEARGLGLGRKLLSRLEVDAANHGISIIRLGTHPLLTEALALYRTSGYADIGNYSDVPYNQLAFEKVLVSLGAAPVTSRPDGTRRPPVASAFRRGAVESAPRRPPP</sequence>